<evidence type="ECO:0000256" key="5">
    <source>
        <dbReference type="ARBA" id="ARBA00022670"/>
    </source>
</evidence>
<dbReference type="PANTHER" id="PTHR22624">
    <property type="entry name" value="CYSTEINE PROTEASE ATG4"/>
    <property type="match status" value="1"/>
</dbReference>
<dbReference type="GO" id="GO:0016485">
    <property type="term" value="P:protein processing"/>
    <property type="evidence" value="ECO:0007669"/>
    <property type="project" value="TreeGrafter"/>
</dbReference>
<keyword evidence="3" id="KW-0813">Transport</keyword>
<reference evidence="13 15" key="2">
    <citation type="journal article" date="2013" name="Nature">
        <title>Insights into bilaterian evolution from three spiralian genomes.</title>
        <authorList>
            <person name="Simakov O."/>
            <person name="Marletaz F."/>
            <person name="Cho S.J."/>
            <person name="Edsinger-Gonzales E."/>
            <person name="Havlak P."/>
            <person name="Hellsten U."/>
            <person name="Kuo D.H."/>
            <person name="Larsson T."/>
            <person name="Lv J."/>
            <person name="Arendt D."/>
            <person name="Savage R."/>
            <person name="Osoegawa K."/>
            <person name="de Jong P."/>
            <person name="Grimwood J."/>
            <person name="Chapman J.A."/>
            <person name="Shapiro H."/>
            <person name="Aerts A."/>
            <person name="Otillar R.P."/>
            <person name="Terry A.Y."/>
            <person name="Boore J.L."/>
            <person name="Grigoriev I.V."/>
            <person name="Lindberg D.R."/>
            <person name="Seaver E.C."/>
            <person name="Weisblat D.A."/>
            <person name="Putnam N.H."/>
            <person name="Rokhsar D.S."/>
        </authorList>
    </citation>
    <scope>NUCLEOTIDE SEQUENCE</scope>
    <source>
        <strain evidence="13 15">I ESC-2004</strain>
    </source>
</reference>
<dbReference type="Pfam" id="PF03416">
    <property type="entry name" value="Peptidase_C54"/>
    <property type="match status" value="1"/>
</dbReference>
<dbReference type="GO" id="GO:0000045">
    <property type="term" value="P:autophagosome assembly"/>
    <property type="evidence" value="ECO:0007669"/>
    <property type="project" value="TreeGrafter"/>
</dbReference>
<dbReference type="GO" id="GO:0035973">
    <property type="term" value="P:aggrephagy"/>
    <property type="evidence" value="ECO:0007669"/>
    <property type="project" value="TreeGrafter"/>
</dbReference>
<evidence type="ECO:0000256" key="4">
    <source>
        <dbReference type="ARBA" id="ARBA00022490"/>
    </source>
</evidence>
<evidence type="ECO:0000256" key="7">
    <source>
        <dbReference type="ARBA" id="ARBA00022807"/>
    </source>
</evidence>
<evidence type="ECO:0000256" key="2">
    <source>
        <dbReference type="ARBA" id="ARBA00010958"/>
    </source>
</evidence>
<comment type="subcellular location">
    <subcellularLocation>
        <location evidence="1 11">Cytoplasm</location>
    </subcellularLocation>
</comment>
<reference evidence="14" key="3">
    <citation type="submission" date="2015-06" db="UniProtKB">
        <authorList>
            <consortium name="EnsemblMetazoa"/>
        </authorList>
    </citation>
    <scope>IDENTIFICATION</scope>
</reference>
<dbReference type="GO" id="GO:0015031">
    <property type="term" value="P:protein transport"/>
    <property type="evidence" value="ECO:0007669"/>
    <property type="project" value="UniProtKB-KW"/>
</dbReference>
<reference evidence="15" key="1">
    <citation type="submission" date="2012-12" db="EMBL/GenBank/DDBJ databases">
        <authorList>
            <person name="Hellsten U."/>
            <person name="Grimwood J."/>
            <person name="Chapman J.A."/>
            <person name="Shapiro H."/>
            <person name="Aerts A."/>
            <person name="Otillar R.P."/>
            <person name="Terry A.Y."/>
            <person name="Boore J.L."/>
            <person name="Simakov O."/>
            <person name="Marletaz F."/>
            <person name="Cho S.-J."/>
            <person name="Edsinger-Gonzales E."/>
            <person name="Havlak P."/>
            <person name="Kuo D.-H."/>
            <person name="Larsson T."/>
            <person name="Lv J."/>
            <person name="Arendt D."/>
            <person name="Savage R."/>
            <person name="Osoegawa K."/>
            <person name="de Jong P."/>
            <person name="Lindberg D.R."/>
            <person name="Seaver E.C."/>
            <person name="Weisblat D.A."/>
            <person name="Putnam N.H."/>
            <person name="Grigoriev I.V."/>
            <person name="Rokhsar D.S."/>
        </authorList>
    </citation>
    <scope>NUCLEOTIDE SEQUENCE</scope>
    <source>
        <strain evidence="15">I ESC-2004</strain>
    </source>
</reference>
<dbReference type="AlphaFoldDB" id="R7T598"/>
<evidence type="ECO:0000256" key="3">
    <source>
        <dbReference type="ARBA" id="ARBA00022448"/>
    </source>
</evidence>
<dbReference type="HOGENOM" id="CLU_021259_0_1_1"/>
<dbReference type="InterPro" id="IPR038765">
    <property type="entry name" value="Papain-like_cys_pep_sf"/>
</dbReference>
<dbReference type="GO" id="GO:0019786">
    <property type="term" value="F:protein-phosphatidylethanolamide deconjugating activity"/>
    <property type="evidence" value="ECO:0007669"/>
    <property type="project" value="InterPro"/>
</dbReference>
<evidence type="ECO:0000313" key="15">
    <source>
        <dbReference type="Proteomes" id="UP000014760"/>
    </source>
</evidence>
<keyword evidence="9 11" id="KW-0072">Autophagy</keyword>
<dbReference type="SUPFAM" id="SSF54001">
    <property type="entry name" value="Cysteine proteinases"/>
    <property type="match status" value="1"/>
</dbReference>
<comment type="catalytic activity">
    <reaction evidence="10">
        <text>[protein]-C-terminal L-amino acid-glycyl-phosphatidylethanolamide + H2O = [protein]-C-terminal L-amino acid-glycine + a 1,2-diacyl-sn-glycero-3-phosphoethanolamine</text>
        <dbReference type="Rhea" id="RHEA:67548"/>
        <dbReference type="Rhea" id="RHEA-COMP:17323"/>
        <dbReference type="Rhea" id="RHEA-COMP:17324"/>
        <dbReference type="ChEBI" id="CHEBI:15377"/>
        <dbReference type="ChEBI" id="CHEBI:64612"/>
        <dbReference type="ChEBI" id="CHEBI:172940"/>
        <dbReference type="ChEBI" id="CHEBI:172941"/>
    </reaction>
    <physiologicalReaction direction="left-to-right" evidence="10">
        <dbReference type="Rhea" id="RHEA:67549"/>
    </physiologicalReaction>
</comment>
<protein>
    <recommendedName>
        <fullName evidence="11">Cysteine protease</fullName>
        <ecNumber evidence="11">3.4.22.-</ecNumber>
    </recommendedName>
</protein>
<keyword evidence="15" id="KW-1185">Reference proteome</keyword>
<dbReference type="EMBL" id="AMQN01015433">
    <property type="status" value="NOT_ANNOTATED_CDS"/>
    <property type="molecule type" value="Genomic_DNA"/>
</dbReference>
<dbReference type="EnsemblMetazoa" id="CapteT225251">
    <property type="protein sequence ID" value="CapteP225251"/>
    <property type="gene ID" value="CapteG225251"/>
</dbReference>
<dbReference type="OrthoDB" id="2960936at2759"/>
<accession>R7T598</accession>
<keyword evidence="8 11" id="KW-0653">Protein transport</keyword>
<keyword evidence="4 11" id="KW-0963">Cytoplasm</keyword>
<dbReference type="GO" id="GO:0004197">
    <property type="term" value="F:cysteine-type endopeptidase activity"/>
    <property type="evidence" value="ECO:0007669"/>
    <property type="project" value="TreeGrafter"/>
</dbReference>
<evidence type="ECO:0000313" key="13">
    <source>
        <dbReference type="EMBL" id="ELT88258.1"/>
    </source>
</evidence>
<dbReference type="STRING" id="283909.R7T598"/>
<evidence type="ECO:0000259" key="12">
    <source>
        <dbReference type="Pfam" id="PF03416"/>
    </source>
</evidence>
<sequence>MESALDMHASFITAMTYETGMLEVEDFPQTESPVWILGKQYSVLYDLAELKKDVKSRLWLTYRKGFDPIGGSGPTSDQGWGCMLRCGQMMLAQSLICRHLGRDWRWTKDKYDPKYFEILRMFQDKRSAKYSLQVIASMGTSEGKAIGEWFGPNTISQVLRKLCVSDEWSNLVVHVALDNTVIIDDVFCLCKSSKKESNEPIPGVHAACASALLFNGHDPTAEGHDPSGEDDSWRPLLLIVPLRLGLSEINPVYIPFLKTCLTFKQSVGIIGGKPNHAHWFIGFLEDELVYMDPHTTQPFVDVTQPGESDASYHCSYSCRMPVSYLDPSVAVGFFCQTEADFEDLCQCIRKYILHGQKTPMFELHQRRPRHWPPFDPYPSLSLHASASSSSDRLYDSEDEFELIPHPNSLN</sequence>
<dbReference type="OMA" id="PDETFHC"/>
<dbReference type="PANTHER" id="PTHR22624:SF49">
    <property type="entry name" value="CYSTEINE PROTEASE"/>
    <property type="match status" value="1"/>
</dbReference>
<dbReference type="EC" id="3.4.22.-" evidence="11"/>
<dbReference type="EMBL" id="KB311899">
    <property type="protein sequence ID" value="ELT88258.1"/>
    <property type="molecule type" value="Genomic_DNA"/>
</dbReference>
<feature type="domain" description="Peptidase C54 catalytic" evidence="12">
    <location>
        <begin position="49"/>
        <end position="346"/>
    </location>
</feature>
<evidence type="ECO:0000256" key="1">
    <source>
        <dbReference type="ARBA" id="ARBA00004496"/>
    </source>
</evidence>
<dbReference type="InterPro" id="IPR046792">
    <property type="entry name" value="Peptidase_C54_cat"/>
</dbReference>
<evidence type="ECO:0000256" key="8">
    <source>
        <dbReference type="ARBA" id="ARBA00022927"/>
    </source>
</evidence>
<evidence type="ECO:0000256" key="6">
    <source>
        <dbReference type="ARBA" id="ARBA00022801"/>
    </source>
</evidence>
<name>R7T598_CAPTE</name>
<proteinExistence type="inferred from homology"/>
<dbReference type="GO" id="GO:0005737">
    <property type="term" value="C:cytoplasm"/>
    <property type="evidence" value="ECO:0007669"/>
    <property type="project" value="UniProtKB-SubCell"/>
</dbReference>
<comment type="function">
    <text evidence="11">Cysteine protease that plays a key role in autophagy by mediating both proteolytic activation and delipidation of ATG8 family proteins.</text>
</comment>
<evidence type="ECO:0000313" key="14">
    <source>
        <dbReference type="EnsemblMetazoa" id="CapteP225251"/>
    </source>
</evidence>
<evidence type="ECO:0000256" key="9">
    <source>
        <dbReference type="ARBA" id="ARBA00023006"/>
    </source>
</evidence>
<dbReference type="Proteomes" id="UP000014760">
    <property type="component" value="Unassembled WGS sequence"/>
</dbReference>
<keyword evidence="7" id="KW-0788">Thiol protease</keyword>
<evidence type="ECO:0000256" key="11">
    <source>
        <dbReference type="RuleBase" id="RU363115"/>
    </source>
</evidence>
<gene>
    <name evidence="13" type="ORF">CAPTEDRAFT_225251</name>
</gene>
<keyword evidence="5 11" id="KW-0645">Protease</keyword>
<comment type="similarity">
    <text evidence="2 11">Belongs to the peptidase C54 family.</text>
</comment>
<dbReference type="InterPro" id="IPR005078">
    <property type="entry name" value="Peptidase_C54"/>
</dbReference>
<dbReference type="GO" id="GO:0034727">
    <property type="term" value="P:piecemeal microautophagy of the nucleus"/>
    <property type="evidence" value="ECO:0007669"/>
    <property type="project" value="TreeGrafter"/>
</dbReference>
<dbReference type="GO" id="GO:0000423">
    <property type="term" value="P:mitophagy"/>
    <property type="evidence" value="ECO:0007669"/>
    <property type="project" value="TreeGrafter"/>
</dbReference>
<dbReference type="FunCoup" id="R7T598">
    <property type="interactions" value="557"/>
</dbReference>
<organism evidence="13">
    <name type="scientific">Capitella teleta</name>
    <name type="common">Polychaete worm</name>
    <dbReference type="NCBI Taxonomy" id="283909"/>
    <lineage>
        <taxon>Eukaryota</taxon>
        <taxon>Metazoa</taxon>
        <taxon>Spiralia</taxon>
        <taxon>Lophotrochozoa</taxon>
        <taxon>Annelida</taxon>
        <taxon>Polychaeta</taxon>
        <taxon>Sedentaria</taxon>
        <taxon>Scolecida</taxon>
        <taxon>Capitellidae</taxon>
        <taxon>Capitella</taxon>
    </lineage>
</organism>
<evidence type="ECO:0000256" key="10">
    <source>
        <dbReference type="ARBA" id="ARBA00029362"/>
    </source>
</evidence>
<keyword evidence="6 11" id="KW-0378">Hydrolase</keyword>